<dbReference type="AlphaFoldDB" id="A0A8K0EXU1"/>
<evidence type="ECO:0000256" key="4">
    <source>
        <dbReference type="SAM" id="SignalP"/>
    </source>
</evidence>
<evidence type="ECO:0000313" key="6">
    <source>
        <dbReference type="Proteomes" id="UP000838412"/>
    </source>
</evidence>
<dbReference type="GO" id="GO:0007160">
    <property type="term" value="P:cell-matrix adhesion"/>
    <property type="evidence" value="ECO:0007669"/>
    <property type="project" value="TreeGrafter"/>
</dbReference>
<dbReference type="OrthoDB" id="8195838at2759"/>
<feature type="region of interest" description="Disordered" evidence="3">
    <location>
        <begin position="372"/>
        <end position="397"/>
    </location>
</feature>
<evidence type="ECO:0000256" key="1">
    <source>
        <dbReference type="ARBA" id="ARBA00022729"/>
    </source>
</evidence>
<dbReference type="PANTHER" id="PTHR23412">
    <property type="entry name" value="STEREOCILIN RELATED"/>
    <property type="match status" value="1"/>
</dbReference>
<evidence type="ECO:0000313" key="5">
    <source>
        <dbReference type="EMBL" id="CAH1272905.1"/>
    </source>
</evidence>
<feature type="signal peptide" evidence="4">
    <location>
        <begin position="1"/>
        <end position="20"/>
    </location>
</feature>
<keyword evidence="1 4" id="KW-0732">Signal</keyword>
<reference evidence="5" key="1">
    <citation type="submission" date="2022-01" db="EMBL/GenBank/DDBJ databases">
        <authorList>
            <person name="Braso-Vives M."/>
        </authorList>
    </citation>
    <scope>NUCLEOTIDE SEQUENCE</scope>
</reference>
<dbReference type="EMBL" id="OV696694">
    <property type="protein sequence ID" value="CAH1272906.1"/>
    <property type="molecule type" value="Genomic_DNA"/>
</dbReference>
<accession>A0A8K0EXU1</accession>
<dbReference type="InterPro" id="IPR026664">
    <property type="entry name" value="Stereocilin-rel"/>
</dbReference>
<organism evidence="5 6">
    <name type="scientific">Branchiostoma lanceolatum</name>
    <name type="common">Common lancelet</name>
    <name type="synonym">Amphioxus lanceolatum</name>
    <dbReference type="NCBI Taxonomy" id="7740"/>
    <lineage>
        <taxon>Eukaryota</taxon>
        <taxon>Metazoa</taxon>
        <taxon>Chordata</taxon>
        <taxon>Cephalochordata</taxon>
        <taxon>Leptocardii</taxon>
        <taxon>Amphioxiformes</taxon>
        <taxon>Branchiostomatidae</taxon>
        <taxon>Branchiostoma</taxon>
    </lineage>
</organism>
<proteinExistence type="predicted"/>
<name>A0A8K0EXU1_BRALA</name>
<sequence length="1186" mass="125662">MRSAVLFVLLAAGLVRQAQPQRPTRQIPARPTAPSIDPDVTSGITAAFGDTSALEHSSVAKFINSQAADSSIIQALKGDIELDAISTNDFKMIPGNLLTKLTDSEFEKITSDQIVAWVLRKNNQFDLEQLDVLSVRVEQAKFVEVLTKMKDAAEPAGDPDARPTIGLSADVQAFLVRKWVEANVNVTCDDMPASLEKVSFMPRGMTPANLKKLRENSEQNCEPVAEKVLEMGGGRKRYCMMSAEARVEACAFAREAAGDQKDTKDNLLKLPPFTDCLTAQDLEGASADLIIDLYDNDFFKDIDEMPPGGNPIIRTKLEGSDRMPQGADLITFFNNVTRVEKLGPAAVIIGDMIGDLSQLEVRAMKKMKQTISGSRVCNQGETEASQQGPSKEEKELDRKLLAAEISDPASVSAATLQSLAGSLSELQPDEIENLSEEAVVGAITELAGEGFTGADARALIDKYKSGAAVSGALSAAQLSALGSLAGKLPTADIDQMSDADVRSSISTFASAKSEMSPQQIKKITKKARNGNLLDQLASASDEIDSFFDAVPLKDLEDNGDGIAADVANGDYSKYSDLPMTDAQAALLFGKMEEGLSELDRDTVISMGNAVAGATPATLDKVSNDNFREVINALSDQADFDSKMYRKMAKRLKEIRDSSSAELSQTDLDTIPADVIPDMSTDDLGNVAAALCEGVAQKVASSERLFETQEIRQQKHATNALRCLGKETSGDLGESDVATMGNLICGAEDAVLDRVDASGARTALENLQNCPTKCLSEDRKTKIQELFETYTANADASSMDAEALSTIGLYAYVLSDDFISGIPNDVFSQAVSLADSVDVVAEEQLAVQDSGCGIDRTAMFNKIKEATTGSSGSRRRRQATVYTCTQVQNLGNAAVSLTTAELSAMTSAEFTNCLEFLGGLTGWSTAQLELMRDRVFSDIAAAGSLTTDQIFKLGKIATAFTTTHLSALDLSDIDAVYNIAQHSGYSAAQAEAAFTRYLGSTAVSAISSEHLVGLSNFLGGMTTAQIAQIDSTAFTDSVANIGNLTVFSTDQFTALKEKAVSASGATSSWSAATVTNVGTVAAGLTEAELTALTDAQVPAITPGAIALIPGSTLANGLSTAQLNLLSMEQAQAVTNDQYSALSTDQKAAVDLAQYGPDDVADAPPRSGVSAVHACVMLVFSAVLIRLL</sequence>
<keyword evidence="2" id="KW-0325">Glycoprotein</keyword>
<dbReference type="Proteomes" id="UP000838412">
    <property type="component" value="Chromosome 9"/>
</dbReference>
<protein>
    <submittedName>
        <fullName evidence="5">OTOA protein</fullName>
    </submittedName>
</protein>
<dbReference type="EMBL" id="OV696694">
    <property type="protein sequence ID" value="CAH1272905.1"/>
    <property type="molecule type" value="Genomic_DNA"/>
</dbReference>
<gene>
    <name evidence="5" type="primary">OTOA</name>
    <name evidence="5" type="ORF">BLAG_LOCUS24418</name>
</gene>
<feature type="chain" id="PRO_5036433863" evidence="4">
    <location>
        <begin position="21"/>
        <end position="1186"/>
    </location>
</feature>
<dbReference type="GO" id="GO:0009986">
    <property type="term" value="C:cell surface"/>
    <property type="evidence" value="ECO:0007669"/>
    <property type="project" value="TreeGrafter"/>
</dbReference>
<feature type="compositionally biased region" description="Polar residues" evidence="3">
    <location>
        <begin position="372"/>
        <end position="389"/>
    </location>
</feature>
<evidence type="ECO:0000256" key="2">
    <source>
        <dbReference type="ARBA" id="ARBA00023180"/>
    </source>
</evidence>
<dbReference type="PANTHER" id="PTHR23412:SF17">
    <property type="entry name" value="OTOANCORIN"/>
    <property type="match status" value="1"/>
</dbReference>
<evidence type="ECO:0000256" key="3">
    <source>
        <dbReference type="SAM" id="MobiDB-lite"/>
    </source>
</evidence>
<keyword evidence="6" id="KW-1185">Reference proteome</keyword>